<gene>
    <name evidence="3" type="ORF">MEDL_3957</name>
</gene>
<feature type="transmembrane region" description="Helical" evidence="2">
    <location>
        <begin position="275"/>
        <end position="300"/>
    </location>
</feature>
<keyword evidence="2" id="KW-0812">Transmembrane</keyword>
<proteinExistence type="predicted"/>
<feature type="compositionally biased region" description="Polar residues" evidence="1">
    <location>
        <begin position="238"/>
        <end position="253"/>
    </location>
</feature>
<name>A0A8S3PYI1_MYTED</name>
<dbReference type="EMBL" id="CAJPWZ010000251">
    <property type="protein sequence ID" value="CAG2188545.1"/>
    <property type="molecule type" value="Genomic_DNA"/>
</dbReference>
<dbReference type="Proteomes" id="UP000683360">
    <property type="component" value="Unassembled WGS sequence"/>
</dbReference>
<comment type="caution">
    <text evidence="3">The sequence shown here is derived from an EMBL/GenBank/DDBJ whole genome shotgun (WGS) entry which is preliminary data.</text>
</comment>
<sequence>MKLIPKETLLDKLLKKNETSGRFEILCNISDNTGTTDNSILQTCLSDVFINIEFHFSCNNSDQQQETFLASYPYDNITYNVTDSCDEPFLQELKLLNQSSDVYWSVCEKMSKKVMTNCSVRCNGNTCSINTICVREIDHRCLIPKYVRLTYECEQDSKMSESSCHKINETITISCDMGLLENQQLSITYQPSEVGDCLQINNLTFKFKPDVYPFYSNMSKGEATLSHMFTTKPHRGTTDTFSSERTSTTNSDMTNSVDFVESSTTSVVQTKIEPVSVGTIIGATVGSILLAVVFGVIVYWRRVYMMKHNTDRGSENVVGFALPRNSLKDYTGVQMVAYPGESSVQLTTDKPIINTYTVVSGDTQNKFKNDQIDHFKGKRIDIEIEHSATGYSLVRPNSNELQLPNMQLQMSQADSGYGLAKRISKEHNNKGNYSHSSSDNITSKDYEISPEGVYDRSNSRRNKNDIDVYDRAVDNTYDTADHNNKQRTDDDGNAYDHFIGPKTNDNYEQVIRNNKVVSDDTYGVH</sequence>
<dbReference type="OrthoDB" id="10469072at2759"/>
<dbReference type="AlphaFoldDB" id="A0A8S3PYI1"/>
<accession>A0A8S3PYI1</accession>
<feature type="region of interest" description="Disordered" evidence="1">
    <location>
        <begin position="427"/>
        <end position="469"/>
    </location>
</feature>
<protein>
    <submittedName>
        <fullName evidence="3">Uncharacterized protein</fullName>
    </submittedName>
</protein>
<keyword evidence="2" id="KW-1133">Transmembrane helix</keyword>
<feature type="region of interest" description="Disordered" evidence="1">
    <location>
        <begin position="234"/>
        <end position="253"/>
    </location>
</feature>
<organism evidence="3 4">
    <name type="scientific">Mytilus edulis</name>
    <name type="common">Blue mussel</name>
    <dbReference type="NCBI Taxonomy" id="6550"/>
    <lineage>
        <taxon>Eukaryota</taxon>
        <taxon>Metazoa</taxon>
        <taxon>Spiralia</taxon>
        <taxon>Lophotrochozoa</taxon>
        <taxon>Mollusca</taxon>
        <taxon>Bivalvia</taxon>
        <taxon>Autobranchia</taxon>
        <taxon>Pteriomorphia</taxon>
        <taxon>Mytilida</taxon>
        <taxon>Mytiloidea</taxon>
        <taxon>Mytilidae</taxon>
        <taxon>Mytilinae</taxon>
        <taxon>Mytilus</taxon>
    </lineage>
</organism>
<evidence type="ECO:0000256" key="2">
    <source>
        <dbReference type="SAM" id="Phobius"/>
    </source>
</evidence>
<evidence type="ECO:0000313" key="4">
    <source>
        <dbReference type="Proteomes" id="UP000683360"/>
    </source>
</evidence>
<keyword evidence="2" id="KW-0472">Membrane</keyword>
<keyword evidence="4" id="KW-1185">Reference proteome</keyword>
<feature type="compositionally biased region" description="Polar residues" evidence="1">
    <location>
        <begin position="430"/>
        <end position="441"/>
    </location>
</feature>
<reference evidence="3" key="1">
    <citation type="submission" date="2021-03" db="EMBL/GenBank/DDBJ databases">
        <authorList>
            <person name="Bekaert M."/>
        </authorList>
    </citation>
    <scope>NUCLEOTIDE SEQUENCE</scope>
</reference>
<evidence type="ECO:0000256" key="1">
    <source>
        <dbReference type="SAM" id="MobiDB-lite"/>
    </source>
</evidence>
<evidence type="ECO:0000313" key="3">
    <source>
        <dbReference type="EMBL" id="CAG2188545.1"/>
    </source>
</evidence>
<feature type="compositionally biased region" description="Basic and acidic residues" evidence="1">
    <location>
        <begin position="442"/>
        <end position="469"/>
    </location>
</feature>